<dbReference type="AlphaFoldDB" id="A0A381RNC9"/>
<proteinExistence type="predicted"/>
<reference evidence="1" key="1">
    <citation type="submission" date="2018-05" db="EMBL/GenBank/DDBJ databases">
        <authorList>
            <person name="Lanie J.A."/>
            <person name="Ng W.-L."/>
            <person name="Kazmierczak K.M."/>
            <person name="Andrzejewski T.M."/>
            <person name="Davidsen T.M."/>
            <person name="Wayne K.J."/>
            <person name="Tettelin H."/>
            <person name="Glass J.I."/>
            <person name="Rusch D."/>
            <person name="Podicherti R."/>
            <person name="Tsui H.-C.T."/>
            <person name="Winkler M.E."/>
        </authorList>
    </citation>
    <scope>NUCLEOTIDE SEQUENCE</scope>
</reference>
<organism evidence="1">
    <name type="scientific">marine metagenome</name>
    <dbReference type="NCBI Taxonomy" id="408172"/>
    <lineage>
        <taxon>unclassified sequences</taxon>
        <taxon>metagenomes</taxon>
        <taxon>ecological metagenomes</taxon>
    </lineage>
</organism>
<protein>
    <submittedName>
        <fullName evidence="1">Uncharacterized protein</fullName>
    </submittedName>
</protein>
<dbReference type="EMBL" id="UINC01002065">
    <property type="protein sequence ID" value="SUZ92519.1"/>
    <property type="molecule type" value="Genomic_DNA"/>
</dbReference>
<gene>
    <name evidence="1" type="ORF">METZ01_LOCUS45373</name>
</gene>
<sequence length="56" mass="6114">MVASTFRGFSADKLKAANTALSLSWASGDGKQLHHYHGSSQQLKIGKRFPLLGLER</sequence>
<name>A0A381RNC9_9ZZZZ</name>
<accession>A0A381RNC9</accession>
<evidence type="ECO:0000313" key="1">
    <source>
        <dbReference type="EMBL" id="SUZ92519.1"/>
    </source>
</evidence>